<protein>
    <submittedName>
        <fullName evidence="2">Uncharacterized protein</fullName>
    </submittedName>
</protein>
<sequence>AAGSGDRGWCRPGPRRWRRAGRVRPAGHDRDHRLPALRRGRGRAGIGRGAPLGRRDAGRLGGPGRSRAVPGPVDLLRPLPQRGGAARHVVGDGGRGHGGHPRLGLVEPQPWGQRGPPVQDPGGAPV</sequence>
<dbReference type="AlphaFoldDB" id="A0A6J4IM60"/>
<evidence type="ECO:0000313" key="2">
    <source>
        <dbReference type="EMBL" id="CAA9254256.1"/>
    </source>
</evidence>
<feature type="region of interest" description="Disordered" evidence="1">
    <location>
        <begin position="1"/>
        <end position="126"/>
    </location>
</feature>
<name>A0A6J4IM60_9ACTN</name>
<proteinExistence type="predicted"/>
<organism evidence="2">
    <name type="scientific">uncultured Acidimicrobiales bacterium</name>
    <dbReference type="NCBI Taxonomy" id="310071"/>
    <lineage>
        <taxon>Bacteria</taxon>
        <taxon>Bacillati</taxon>
        <taxon>Actinomycetota</taxon>
        <taxon>Acidimicrobiia</taxon>
        <taxon>Acidimicrobiales</taxon>
        <taxon>environmental samples</taxon>
    </lineage>
</organism>
<dbReference type="EMBL" id="CADCSZ010000153">
    <property type="protein sequence ID" value="CAA9254256.1"/>
    <property type="molecule type" value="Genomic_DNA"/>
</dbReference>
<reference evidence="2" key="1">
    <citation type="submission" date="2020-02" db="EMBL/GenBank/DDBJ databases">
        <authorList>
            <person name="Meier V. D."/>
        </authorList>
    </citation>
    <scope>NUCLEOTIDE SEQUENCE</scope>
    <source>
        <strain evidence="2">AVDCRST_MAG76</strain>
    </source>
</reference>
<feature type="compositionally biased region" description="Basic residues" evidence="1">
    <location>
        <begin position="13"/>
        <end position="22"/>
    </location>
</feature>
<feature type="non-terminal residue" evidence="2">
    <location>
        <position position="126"/>
    </location>
</feature>
<feature type="non-terminal residue" evidence="2">
    <location>
        <position position="1"/>
    </location>
</feature>
<gene>
    <name evidence="2" type="ORF">AVDCRST_MAG76-2450</name>
</gene>
<evidence type="ECO:0000256" key="1">
    <source>
        <dbReference type="SAM" id="MobiDB-lite"/>
    </source>
</evidence>
<accession>A0A6J4IM60</accession>